<comment type="subunit">
    <text evidence="2">Homodimer.</text>
</comment>
<evidence type="ECO:0000313" key="16">
    <source>
        <dbReference type="Proteomes" id="UP001556220"/>
    </source>
</evidence>
<keyword evidence="4" id="KW-0678">Repressor</keyword>
<dbReference type="PRINTS" id="PR00034">
    <property type="entry name" value="HTHCRP"/>
</dbReference>
<proteinExistence type="predicted"/>
<evidence type="ECO:0000256" key="5">
    <source>
        <dbReference type="ARBA" id="ARBA00022533"/>
    </source>
</evidence>
<evidence type="ECO:0000259" key="14">
    <source>
        <dbReference type="PROSITE" id="PS51063"/>
    </source>
</evidence>
<keyword evidence="6" id="KW-0973">c-di-GMP</keyword>
<dbReference type="SUPFAM" id="SSF46785">
    <property type="entry name" value="Winged helix' DNA-binding domain"/>
    <property type="match status" value="1"/>
</dbReference>
<dbReference type="InterPro" id="IPR000595">
    <property type="entry name" value="cNMP-bd_dom"/>
</dbReference>
<dbReference type="Gene3D" id="2.60.120.10">
    <property type="entry name" value="Jelly Rolls"/>
    <property type="match status" value="1"/>
</dbReference>
<evidence type="ECO:0000256" key="4">
    <source>
        <dbReference type="ARBA" id="ARBA00022491"/>
    </source>
</evidence>
<keyword evidence="16" id="KW-1185">Reference proteome</keyword>
<evidence type="ECO:0000256" key="11">
    <source>
        <dbReference type="ARBA" id="ARBA00023163"/>
    </source>
</evidence>
<name>A0ABV3Q9C4_9GAMM</name>
<dbReference type="InterPro" id="IPR018490">
    <property type="entry name" value="cNMP-bd_dom_sf"/>
</dbReference>
<dbReference type="RefSeq" id="WP_367852438.1">
    <property type="nucleotide sequence ID" value="NZ_JBFOHK010000001.1"/>
</dbReference>
<evidence type="ECO:0000256" key="7">
    <source>
        <dbReference type="ARBA" id="ARBA00023015"/>
    </source>
</evidence>
<keyword evidence="11" id="KW-0804">Transcription</keyword>
<evidence type="ECO:0000256" key="10">
    <source>
        <dbReference type="ARBA" id="ARBA00023159"/>
    </source>
</evidence>
<comment type="subcellular location">
    <subcellularLocation>
        <location evidence="1">Cytoplasm</location>
    </subcellularLocation>
</comment>
<dbReference type="Gene3D" id="1.10.10.10">
    <property type="entry name" value="Winged helix-like DNA-binding domain superfamily/Winged helix DNA-binding domain"/>
    <property type="match status" value="1"/>
</dbReference>
<evidence type="ECO:0000256" key="8">
    <source>
        <dbReference type="ARBA" id="ARBA00023026"/>
    </source>
</evidence>
<dbReference type="PANTHER" id="PTHR24567">
    <property type="entry name" value="CRP FAMILY TRANSCRIPTIONAL REGULATORY PROTEIN"/>
    <property type="match status" value="1"/>
</dbReference>
<keyword evidence="5" id="KW-0021">Allosteric enzyme</keyword>
<dbReference type="InterPro" id="IPR012318">
    <property type="entry name" value="HTH_CRP"/>
</dbReference>
<dbReference type="InterPro" id="IPR036390">
    <property type="entry name" value="WH_DNA-bd_sf"/>
</dbReference>
<dbReference type="EMBL" id="JBFOHK010000001">
    <property type="protein sequence ID" value="MEW9570340.1"/>
    <property type="molecule type" value="Genomic_DNA"/>
</dbReference>
<evidence type="ECO:0000256" key="12">
    <source>
        <dbReference type="ARBA" id="ARBA00031697"/>
    </source>
</evidence>
<dbReference type="InterPro" id="IPR014710">
    <property type="entry name" value="RmlC-like_jellyroll"/>
</dbReference>
<gene>
    <name evidence="15" type="ORF">ABQJ54_01105</name>
</gene>
<dbReference type="InterPro" id="IPR050397">
    <property type="entry name" value="Env_Response_Regulators"/>
</dbReference>
<dbReference type="PROSITE" id="PS50042">
    <property type="entry name" value="CNMP_BINDING_3"/>
    <property type="match status" value="1"/>
</dbReference>
<keyword evidence="8" id="KW-0843">Virulence</keyword>
<sequence>MSAGPMHGPATEGRLSHAVGRQRAPAGFVPDVASDFCRSCALSSVCAMVGYGKPELSPLHGLMEHLGPYRAGETIFRQGDPFEAVFAVRAGTVKTRQLDHQGRERVLGFFLPGEVIGLDAIYPDRFPCDAVALEDAQFCRFSFSAMSALATRQPAVQRHLFRLISRQLGMSRLLAGDYSAGERMAAFLVDLGERYAARGFPGTHFQLSMSRSDIANHLSLAAETVSRILSRFRAKGLIGIRGRVLHLHDTQRLRDLGRKLLAA</sequence>
<keyword evidence="10" id="KW-0010">Activator</keyword>
<evidence type="ECO:0000256" key="2">
    <source>
        <dbReference type="ARBA" id="ARBA00011738"/>
    </source>
</evidence>
<evidence type="ECO:0000256" key="6">
    <source>
        <dbReference type="ARBA" id="ARBA00022636"/>
    </source>
</evidence>
<dbReference type="Proteomes" id="UP001556220">
    <property type="component" value="Unassembled WGS sequence"/>
</dbReference>
<dbReference type="Pfam" id="PF00027">
    <property type="entry name" value="cNMP_binding"/>
    <property type="match status" value="1"/>
</dbReference>
<feature type="domain" description="Cyclic nucleotide-binding" evidence="13">
    <location>
        <begin position="69"/>
        <end position="125"/>
    </location>
</feature>
<reference evidence="15 16" key="1">
    <citation type="submission" date="2024-06" db="EMBL/GenBank/DDBJ databases">
        <authorList>
            <person name="Woo H."/>
        </authorList>
    </citation>
    <scope>NUCLEOTIDE SEQUENCE [LARGE SCALE GENOMIC DNA]</scope>
    <source>
        <strain evidence="15 16">Si-c</strain>
    </source>
</reference>
<comment type="caution">
    <text evidence="15">The sequence shown here is derived from an EMBL/GenBank/DDBJ whole genome shotgun (WGS) entry which is preliminary data.</text>
</comment>
<evidence type="ECO:0000313" key="15">
    <source>
        <dbReference type="EMBL" id="MEW9570340.1"/>
    </source>
</evidence>
<protein>
    <recommendedName>
        <fullName evidence="3">CRP-like protein Clp</fullName>
    </recommendedName>
    <alternativeName>
        <fullName evidence="12">Catabolite activation-like protein</fullName>
    </alternativeName>
</protein>
<accession>A0ABV3Q9C4</accession>
<dbReference type="PANTHER" id="PTHR24567:SF75">
    <property type="entry name" value="FUMARATE AND NITRATE REDUCTION REGULATORY PROTEIN"/>
    <property type="match status" value="1"/>
</dbReference>
<feature type="domain" description="HTH crp-type" evidence="14">
    <location>
        <begin position="178"/>
        <end position="251"/>
    </location>
</feature>
<dbReference type="PROSITE" id="PS51063">
    <property type="entry name" value="HTH_CRP_2"/>
    <property type="match status" value="1"/>
</dbReference>
<dbReference type="Pfam" id="PF13545">
    <property type="entry name" value="HTH_Crp_2"/>
    <property type="match status" value="1"/>
</dbReference>
<keyword evidence="9" id="KW-0238">DNA-binding</keyword>
<evidence type="ECO:0000259" key="13">
    <source>
        <dbReference type="PROSITE" id="PS50042"/>
    </source>
</evidence>
<dbReference type="CDD" id="cd00038">
    <property type="entry name" value="CAP_ED"/>
    <property type="match status" value="1"/>
</dbReference>
<evidence type="ECO:0000256" key="9">
    <source>
        <dbReference type="ARBA" id="ARBA00023125"/>
    </source>
</evidence>
<evidence type="ECO:0000256" key="1">
    <source>
        <dbReference type="ARBA" id="ARBA00004496"/>
    </source>
</evidence>
<dbReference type="SMART" id="SM00100">
    <property type="entry name" value="cNMP"/>
    <property type="match status" value="1"/>
</dbReference>
<organism evidence="15 16">
    <name type="scientific">Rhodanobacter lycopersici</name>
    <dbReference type="NCBI Taxonomy" id="3162487"/>
    <lineage>
        <taxon>Bacteria</taxon>
        <taxon>Pseudomonadati</taxon>
        <taxon>Pseudomonadota</taxon>
        <taxon>Gammaproteobacteria</taxon>
        <taxon>Lysobacterales</taxon>
        <taxon>Rhodanobacteraceae</taxon>
        <taxon>Rhodanobacter</taxon>
    </lineage>
</organism>
<keyword evidence="7" id="KW-0805">Transcription regulation</keyword>
<dbReference type="SUPFAM" id="SSF51206">
    <property type="entry name" value="cAMP-binding domain-like"/>
    <property type="match status" value="1"/>
</dbReference>
<dbReference type="CDD" id="cd00092">
    <property type="entry name" value="HTH_CRP"/>
    <property type="match status" value="1"/>
</dbReference>
<dbReference type="InterPro" id="IPR036388">
    <property type="entry name" value="WH-like_DNA-bd_sf"/>
</dbReference>
<evidence type="ECO:0000256" key="3">
    <source>
        <dbReference type="ARBA" id="ARBA00020769"/>
    </source>
</evidence>
<dbReference type="SMART" id="SM00419">
    <property type="entry name" value="HTH_CRP"/>
    <property type="match status" value="1"/>
</dbReference>